<protein>
    <recommendedName>
        <fullName evidence="3">MaoC-like domain-containing protein</fullName>
    </recommendedName>
</protein>
<dbReference type="Gene3D" id="3.10.129.10">
    <property type="entry name" value="Hotdog Thioesterase"/>
    <property type="match status" value="1"/>
</dbReference>
<dbReference type="RefSeq" id="WP_075663033.1">
    <property type="nucleotide sequence ID" value="NZ_CP009247.1"/>
</dbReference>
<comment type="similarity">
    <text evidence="1">Belongs to the enoyl-CoA hydratase/isomerase family.</text>
</comment>
<evidence type="ECO:0000313" key="4">
    <source>
        <dbReference type="EMBL" id="APT88064.1"/>
    </source>
</evidence>
<dbReference type="STRING" id="1437875.CFRA_00730"/>
<feature type="region of interest" description="Disordered" evidence="2">
    <location>
        <begin position="40"/>
        <end position="59"/>
    </location>
</feature>
<dbReference type="OrthoDB" id="9774179at2"/>
<evidence type="ECO:0000313" key="5">
    <source>
        <dbReference type="Proteomes" id="UP000185434"/>
    </source>
</evidence>
<dbReference type="Proteomes" id="UP000185434">
    <property type="component" value="Chromosome"/>
</dbReference>
<dbReference type="Pfam" id="PF01575">
    <property type="entry name" value="MaoC_dehydratas"/>
    <property type="match status" value="1"/>
</dbReference>
<proteinExistence type="inferred from homology"/>
<keyword evidence="5" id="KW-1185">Reference proteome</keyword>
<feature type="domain" description="MaoC-like" evidence="3">
    <location>
        <begin position="206"/>
        <end position="297"/>
    </location>
</feature>
<evidence type="ECO:0000256" key="1">
    <source>
        <dbReference type="ARBA" id="ARBA00005254"/>
    </source>
</evidence>
<accession>A0A1L7CQE0</accession>
<dbReference type="PANTHER" id="PTHR43841">
    <property type="entry name" value="3-HYDROXYACYL-THIOESTER DEHYDRATASE HTDX-RELATED"/>
    <property type="match status" value="1"/>
</dbReference>
<evidence type="ECO:0000259" key="3">
    <source>
        <dbReference type="Pfam" id="PF01575"/>
    </source>
</evidence>
<dbReference type="InterPro" id="IPR029069">
    <property type="entry name" value="HotDog_dom_sf"/>
</dbReference>
<organism evidence="4 5">
    <name type="scientific">Corynebacterium frankenforstense DSM 45800</name>
    <dbReference type="NCBI Taxonomy" id="1437875"/>
    <lineage>
        <taxon>Bacteria</taxon>
        <taxon>Bacillati</taxon>
        <taxon>Actinomycetota</taxon>
        <taxon>Actinomycetes</taxon>
        <taxon>Mycobacteriales</taxon>
        <taxon>Corynebacteriaceae</taxon>
        <taxon>Corynebacterium</taxon>
    </lineage>
</organism>
<dbReference type="SUPFAM" id="SSF54637">
    <property type="entry name" value="Thioesterase/thiol ester dehydrase-isomerase"/>
    <property type="match status" value="2"/>
</dbReference>
<dbReference type="EMBL" id="CP009247">
    <property type="protein sequence ID" value="APT88064.1"/>
    <property type="molecule type" value="Genomic_DNA"/>
</dbReference>
<gene>
    <name evidence="4" type="ORF">CFRA_00730</name>
</gene>
<name>A0A1L7CQE0_9CORY</name>
<dbReference type="AlphaFoldDB" id="A0A1L7CQE0"/>
<dbReference type="InterPro" id="IPR002539">
    <property type="entry name" value="MaoC-like_dom"/>
</dbReference>
<dbReference type="KEGG" id="cfk:CFRA_00730"/>
<sequence>MAAATNGYTKLAAVPDLMGEYRAALGGMVPGLGALKKGSGAGGSGSGSGARSGAGAGGAGAREIPAERFEVHGVVPDTAHLAEYCRTTGLRFGEELPATYPYVLAFPLAIKVMNSKGFPFGAVGVVHLTNAIEQTRPLHVGEALDIRVRAENPRAHRAGMLIDMVTEITVPAEGDEVVWRQVSGFLGKGAKTEGLPAAADSTVKAAGEPAANPAFVRVTQDTISAYAEASGDKNPIHVSKVGAKAFGFPSTIAHGMWSAAAMLAGMEGLVPEAARFEVEFSKPVRLPSKVAFTADRDADGAGAAGVSTGGSTAVSATGSGWGLQLRSAKKPEVIHAVGRLEPLN</sequence>
<reference evidence="4 5" key="1">
    <citation type="submission" date="2014-08" db="EMBL/GenBank/DDBJ databases">
        <title>Complete genome sequence of Corynebacterium frankenforstense ST18(T) (=DSM 45800(T)), isolated from raw cow milk.</title>
        <authorList>
            <person name="Ruckert C."/>
            <person name="Albersmeier A."/>
            <person name="Winkler A."/>
            <person name="Lipski A."/>
            <person name="Kalinowski J."/>
        </authorList>
    </citation>
    <scope>NUCLEOTIDE SEQUENCE [LARGE SCALE GENOMIC DNA]</scope>
    <source>
        <strain evidence="4 5">ST18</strain>
    </source>
</reference>
<evidence type="ECO:0000256" key="2">
    <source>
        <dbReference type="SAM" id="MobiDB-lite"/>
    </source>
</evidence>
<dbReference type="PANTHER" id="PTHR43841:SF3">
    <property type="entry name" value="(3R)-HYDROXYACYL-ACP DEHYDRATASE SUBUNIT HADB"/>
    <property type="match status" value="1"/>
</dbReference>